<comment type="function">
    <text evidence="1">Conjugation of reduced glutathione to a wide number of exogenous and endogenous hydrophobic electrophiles.</text>
</comment>
<evidence type="ECO:0000256" key="1">
    <source>
        <dbReference type="ARBA" id="ARBA00003701"/>
    </source>
</evidence>
<keyword evidence="7 13" id="KW-1133">Transmembrane helix</keyword>
<evidence type="ECO:0000256" key="8">
    <source>
        <dbReference type="ARBA" id="ARBA00022990"/>
    </source>
</evidence>
<evidence type="ECO:0000256" key="3">
    <source>
        <dbReference type="ARBA" id="ARBA00012452"/>
    </source>
</evidence>
<feature type="transmembrane region" description="Helical" evidence="13">
    <location>
        <begin position="12"/>
        <end position="34"/>
    </location>
</feature>
<evidence type="ECO:0000256" key="5">
    <source>
        <dbReference type="ARBA" id="ARBA00022692"/>
    </source>
</evidence>
<evidence type="ECO:0000256" key="11">
    <source>
        <dbReference type="ARBA" id="ARBA00039397"/>
    </source>
</evidence>
<comment type="catalytic activity">
    <reaction evidence="12">
        <text>RX + glutathione = an S-substituted glutathione + a halide anion + H(+)</text>
        <dbReference type="Rhea" id="RHEA:16437"/>
        <dbReference type="ChEBI" id="CHEBI:15378"/>
        <dbReference type="ChEBI" id="CHEBI:16042"/>
        <dbReference type="ChEBI" id="CHEBI:17792"/>
        <dbReference type="ChEBI" id="CHEBI:57925"/>
        <dbReference type="ChEBI" id="CHEBI:90779"/>
        <dbReference type="EC" id="2.5.1.18"/>
    </reaction>
    <physiologicalReaction direction="left-to-right" evidence="12">
        <dbReference type="Rhea" id="RHEA:16438"/>
    </physiologicalReaction>
</comment>
<dbReference type="InterPro" id="IPR001129">
    <property type="entry name" value="Membr-assoc_MAPEG"/>
</dbReference>
<dbReference type="Proteomes" id="UP000463224">
    <property type="component" value="Unassembled WGS sequence"/>
</dbReference>
<dbReference type="EMBL" id="WPHG01000008">
    <property type="protein sequence ID" value="MVA99913.1"/>
    <property type="molecule type" value="Genomic_DNA"/>
</dbReference>
<comment type="subcellular location">
    <subcellularLocation>
        <location evidence="2">Endoplasmic reticulum membrane</location>
        <topology evidence="2">Multi-pass membrane protein</topology>
    </subcellularLocation>
</comment>
<keyword evidence="9 13" id="KW-0472">Membrane</keyword>
<sequence>MQTLSLSDPILAAYAIAASLMILKVVAMSWLTVVRMMQENAGLRAPEDIKPTRLNPNPDPVQLQPNERVERVRRIQMNDLENVPFFLVAGFLYTLTAPPLWLAQLLFYGYAVTRFLHFGAYFTGQIHDIRAALWTPGSLIIIFMSVRVLLAALGV</sequence>
<evidence type="ECO:0000256" key="12">
    <source>
        <dbReference type="ARBA" id="ARBA00049385"/>
    </source>
</evidence>
<keyword evidence="6" id="KW-0256">Endoplasmic reticulum</keyword>
<evidence type="ECO:0000256" key="2">
    <source>
        <dbReference type="ARBA" id="ARBA00004477"/>
    </source>
</evidence>
<dbReference type="PANTHER" id="PTHR10689:SF6">
    <property type="entry name" value="MICROSOMAL GLUTATHIONE S-TRANSFERASE 1"/>
    <property type="match status" value="1"/>
</dbReference>
<dbReference type="GO" id="GO:0004364">
    <property type="term" value="F:glutathione transferase activity"/>
    <property type="evidence" value="ECO:0007669"/>
    <property type="project" value="UniProtKB-EC"/>
</dbReference>
<evidence type="ECO:0000256" key="10">
    <source>
        <dbReference type="ARBA" id="ARBA00038540"/>
    </source>
</evidence>
<dbReference type="AlphaFoldDB" id="A0A844QPN2"/>
<evidence type="ECO:0000256" key="6">
    <source>
        <dbReference type="ARBA" id="ARBA00022824"/>
    </source>
</evidence>
<keyword evidence="8" id="KW-0007">Acetylation</keyword>
<organism evidence="14 15">
    <name type="scientific">Nitratireductor arenosus</name>
    <dbReference type="NCBI Taxonomy" id="2682096"/>
    <lineage>
        <taxon>Bacteria</taxon>
        <taxon>Pseudomonadati</taxon>
        <taxon>Pseudomonadota</taxon>
        <taxon>Alphaproteobacteria</taxon>
        <taxon>Hyphomicrobiales</taxon>
        <taxon>Phyllobacteriaceae</taxon>
        <taxon>Nitratireductor</taxon>
    </lineage>
</organism>
<evidence type="ECO:0000313" key="15">
    <source>
        <dbReference type="Proteomes" id="UP000463224"/>
    </source>
</evidence>
<evidence type="ECO:0000256" key="9">
    <source>
        <dbReference type="ARBA" id="ARBA00023136"/>
    </source>
</evidence>
<evidence type="ECO:0000313" key="14">
    <source>
        <dbReference type="EMBL" id="MVA99913.1"/>
    </source>
</evidence>
<accession>A0A844QPN2</accession>
<name>A0A844QPN2_9HYPH</name>
<dbReference type="Gene3D" id="1.20.120.550">
    <property type="entry name" value="Membrane associated eicosanoid/glutathione metabolism-like domain"/>
    <property type="match status" value="1"/>
</dbReference>
<dbReference type="GO" id="GO:0016020">
    <property type="term" value="C:membrane"/>
    <property type="evidence" value="ECO:0007669"/>
    <property type="project" value="InterPro"/>
</dbReference>
<dbReference type="Pfam" id="PF01124">
    <property type="entry name" value="MAPEG"/>
    <property type="match status" value="1"/>
</dbReference>
<evidence type="ECO:0000256" key="4">
    <source>
        <dbReference type="ARBA" id="ARBA00022679"/>
    </source>
</evidence>
<keyword evidence="5 13" id="KW-0812">Transmembrane</keyword>
<proteinExistence type="predicted"/>
<comment type="subunit">
    <text evidence="10">Homotrimer; The trimer binds only one molecule of glutathione.</text>
</comment>
<dbReference type="SUPFAM" id="SSF161084">
    <property type="entry name" value="MAPEG domain-like"/>
    <property type="match status" value="1"/>
</dbReference>
<reference evidence="14 15" key="1">
    <citation type="submission" date="2019-12" db="EMBL/GenBank/DDBJ databases">
        <title>Nitratireductor arenosus sp. nov., Isolated from sea sand, Jeju island, South Korea.</title>
        <authorList>
            <person name="Kim W."/>
        </authorList>
    </citation>
    <scope>NUCLEOTIDE SEQUENCE [LARGE SCALE GENOMIC DNA]</scope>
    <source>
        <strain evidence="14 15">CAU 1489</strain>
    </source>
</reference>
<comment type="caution">
    <text evidence="14">The sequence shown here is derived from an EMBL/GenBank/DDBJ whole genome shotgun (WGS) entry which is preliminary data.</text>
</comment>
<protein>
    <recommendedName>
        <fullName evidence="11">Microsomal glutathione S-transferase 1</fullName>
        <ecNumber evidence="3">2.5.1.18</ecNumber>
    </recommendedName>
</protein>
<dbReference type="EC" id="2.5.1.18" evidence="3"/>
<keyword evidence="4" id="KW-0808">Transferase</keyword>
<dbReference type="PANTHER" id="PTHR10689">
    <property type="entry name" value="MICROSOMAL GLUTATHIONE S-TRANSFERASE 1"/>
    <property type="match status" value="1"/>
</dbReference>
<keyword evidence="15" id="KW-1185">Reference proteome</keyword>
<evidence type="ECO:0000256" key="7">
    <source>
        <dbReference type="ARBA" id="ARBA00022989"/>
    </source>
</evidence>
<feature type="transmembrane region" description="Helical" evidence="13">
    <location>
        <begin position="131"/>
        <end position="153"/>
    </location>
</feature>
<gene>
    <name evidence="14" type="ORF">GN330_21915</name>
</gene>
<dbReference type="InterPro" id="IPR040162">
    <property type="entry name" value="MGST1-like"/>
</dbReference>
<evidence type="ECO:0000256" key="13">
    <source>
        <dbReference type="SAM" id="Phobius"/>
    </source>
</evidence>
<dbReference type="InterPro" id="IPR023352">
    <property type="entry name" value="MAPEG-like_dom_sf"/>
</dbReference>
<feature type="transmembrane region" description="Helical" evidence="13">
    <location>
        <begin position="83"/>
        <end position="101"/>
    </location>
</feature>
<dbReference type="RefSeq" id="WP_156715597.1">
    <property type="nucleotide sequence ID" value="NZ_WPHG01000008.1"/>
</dbReference>